<evidence type="ECO:0000256" key="4">
    <source>
        <dbReference type="ARBA" id="ARBA00021914"/>
    </source>
</evidence>
<keyword evidence="6 10" id="KW-0408">Iron</keyword>
<comment type="function">
    <text evidence="9">Required for the first step of diphthamide biosynthesis, a post-translational modification of histidine which occurs in elongation factor 2. DPH1 and DPH2 transfer a 3-amino-3-carboxypropyl (ACP) group from S-adenosyl-L-methionine (SAM) to a histidine residue, the reaction is assisted by a reduction system comprising DPH3 and a NADH-dependent reductase, predominantly CBR1. Facilitates the reduction of the catalytic iron-sulfur cluster found in the DPH1 subunit.</text>
</comment>
<name>A0A2X0NSW6_9BASI</name>
<dbReference type="InterPro" id="IPR042263">
    <property type="entry name" value="DPH1/DPH2_1"/>
</dbReference>
<dbReference type="UniPathway" id="UPA00559"/>
<evidence type="ECO:0000256" key="3">
    <source>
        <dbReference type="ARBA" id="ARBA00006179"/>
    </source>
</evidence>
<dbReference type="NCBIfam" id="TIGR00272">
    <property type="entry name" value="DPH2"/>
    <property type="match status" value="1"/>
</dbReference>
<dbReference type="InterPro" id="IPR010014">
    <property type="entry name" value="DHP2"/>
</dbReference>
<dbReference type="Gene3D" id="3.40.50.11840">
    <property type="entry name" value="Diphthamide synthesis DPH1/DPH2 domain 1"/>
    <property type="match status" value="1"/>
</dbReference>
<keyword evidence="13" id="KW-1185">Reference proteome</keyword>
<evidence type="ECO:0000256" key="11">
    <source>
        <dbReference type="SAM" id="MobiDB-lite"/>
    </source>
</evidence>
<evidence type="ECO:0000256" key="8">
    <source>
        <dbReference type="ARBA" id="ARBA00034128"/>
    </source>
</evidence>
<dbReference type="Pfam" id="PF01866">
    <property type="entry name" value="Diphthamide_syn"/>
    <property type="match status" value="2"/>
</dbReference>
<keyword evidence="5 10" id="KW-0479">Metal-binding</keyword>
<dbReference type="EMBL" id="FQNC01000012">
    <property type="protein sequence ID" value="SGY13620.1"/>
    <property type="molecule type" value="Genomic_DNA"/>
</dbReference>
<evidence type="ECO:0000256" key="7">
    <source>
        <dbReference type="ARBA" id="ARBA00023014"/>
    </source>
</evidence>
<reference evidence="12 13" key="1">
    <citation type="submission" date="2016-11" db="EMBL/GenBank/DDBJ databases">
        <authorList>
            <person name="Jaros S."/>
            <person name="Januszkiewicz K."/>
            <person name="Wedrychowicz H."/>
        </authorList>
    </citation>
    <scope>NUCLEOTIDE SEQUENCE [LARGE SCALE GENOMIC DNA]</scope>
</reference>
<organism evidence="12 13">
    <name type="scientific">Microbotryum silenes-dioicae</name>
    <dbReference type="NCBI Taxonomy" id="796604"/>
    <lineage>
        <taxon>Eukaryota</taxon>
        <taxon>Fungi</taxon>
        <taxon>Dikarya</taxon>
        <taxon>Basidiomycota</taxon>
        <taxon>Pucciniomycotina</taxon>
        <taxon>Microbotryomycetes</taxon>
        <taxon>Microbotryales</taxon>
        <taxon>Microbotryaceae</taxon>
        <taxon>Microbotryum</taxon>
    </lineage>
</organism>
<feature type="compositionally biased region" description="Low complexity" evidence="11">
    <location>
        <begin position="266"/>
        <end position="277"/>
    </location>
</feature>
<keyword evidence="7 10" id="KW-0411">Iron-sulfur</keyword>
<dbReference type="GO" id="GO:0046872">
    <property type="term" value="F:metal ion binding"/>
    <property type="evidence" value="ECO:0007669"/>
    <property type="project" value="UniProtKB-KW"/>
</dbReference>
<dbReference type="GO" id="GO:0090560">
    <property type="term" value="F:2-(3-amino-3-carboxypropyl)histidine synthase activity"/>
    <property type="evidence" value="ECO:0007669"/>
    <property type="project" value="InterPro"/>
</dbReference>
<evidence type="ECO:0000313" key="13">
    <source>
        <dbReference type="Proteomes" id="UP000249464"/>
    </source>
</evidence>
<comment type="subunit">
    <text evidence="8">Component of the 2-(3-amino-3-carboxypropyl)histidine synthase complex composed of DPH1, DPH2, DPH3 and a NADH-dependent reductase, predominantly CBR1.</text>
</comment>
<dbReference type="InterPro" id="IPR042265">
    <property type="entry name" value="DPH1/DPH2_3"/>
</dbReference>
<comment type="function">
    <text evidence="10">Required for the first step of diphthamide biosynthesis, a post-translational modification of histidine which occurs in elongation factor 2. DPH1 and DPH2 transfer a 3-amino-3-carboxypropyl (ACP) group from S-adenosyl-L-methionine (SAM) to a histidine residue, the reaction is assisted by a reduction system comprising DPH3 and a NADH-dependent reductase. Facilitates the reduction of the catalytic iron-sulfur cluster found in the DPH1 subunit.</text>
</comment>
<evidence type="ECO:0000256" key="6">
    <source>
        <dbReference type="ARBA" id="ARBA00023004"/>
    </source>
</evidence>
<proteinExistence type="inferred from homology"/>
<protein>
    <recommendedName>
        <fullName evidence="4 10">2-(3-amino-3-carboxypropyl)histidine synthase subunit 2</fullName>
    </recommendedName>
</protein>
<dbReference type="Proteomes" id="UP000249464">
    <property type="component" value="Unassembled WGS sequence"/>
</dbReference>
<accession>A0A2X0NSW6</accession>
<dbReference type="PANTHER" id="PTHR10762">
    <property type="entry name" value="DIPHTHAMIDE BIOSYNTHESIS PROTEIN"/>
    <property type="match status" value="1"/>
</dbReference>
<dbReference type="InterPro" id="IPR016435">
    <property type="entry name" value="DPH1/DPH2"/>
</dbReference>
<dbReference type="SFLD" id="SFLDF00408">
    <property type="entry name" value="Diphthamide_biosynthesis_famil"/>
    <property type="match status" value="1"/>
</dbReference>
<dbReference type="SFLD" id="SFLDS00032">
    <property type="entry name" value="Radical_SAM_3-amino-3-carboxyp"/>
    <property type="match status" value="1"/>
</dbReference>
<dbReference type="SFLD" id="SFLDG01121">
    <property type="entry name" value="Diphthamide_biosynthesis"/>
    <property type="match status" value="1"/>
</dbReference>
<evidence type="ECO:0000256" key="9">
    <source>
        <dbReference type="ARBA" id="ARBA00054092"/>
    </source>
</evidence>
<keyword evidence="10" id="KW-0963">Cytoplasm</keyword>
<dbReference type="PANTHER" id="PTHR10762:SF2">
    <property type="entry name" value="2-(3-AMINO-3-CARBOXYPROPYL)HISTIDINE SYNTHASE SUBUNIT 2"/>
    <property type="match status" value="1"/>
</dbReference>
<dbReference type="GO" id="GO:0051536">
    <property type="term" value="F:iron-sulfur cluster binding"/>
    <property type="evidence" value="ECO:0007669"/>
    <property type="project" value="UniProtKB-KW"/>
</dbReference>
<dbReference type="Gene3D" id="3.40.50.11860">
    <property type="entry name" value="Diphthamide synthesis DPH1/DPH2 domain 3"/>
    <property type="match status" value="1"/>
</dbReference>
<feature type="region of interest" description="Disordered" evidence="11">
    <location>
        <begin position="249"/>
        <end position="325"/>
    </location>
</feature>
<evidence type="ECO:0000256" key="10">
    <source>
        <dbReference type="RuleBase" id="RU364133"/>
    </source>
</evidence>
<evidence type="ECO:0000256" key="5">
    <source>
        <dbReference type="ARBA" id="ARBA00022723"/>
    </source>
</evidence>
<feature type="compositionally biased region" description="Acidic residues" evidence="11">
    <location>
        <begin position="280"/>
        <end position="290"/>
    </location>
</feature>
<dbReference type="FunFam" id="3.40.50.11860:FF:000001">
    <property type="entry name" value="2-(3-amino-3-carboxypropyl)histidine synthase subunit 2"/>
    <property type="match status" value="1"/>
</dbReference>
<comment type="pathway">
    <text evidence="2 10">Protein modification; peptidyl-diphthamide biosynthesis.</text>
</comment>
<evidence type="ECO:0000313" key="12">
    <source>
        <dbReference type="EMBL" id="SGY13620.1"/>
    </source>
</evidence>
<gene>
    <name evidence="12" type="primary">BQ5605_C010g05915</name>
    <name evidence="12" type="ORF">BQ5605_C010G05915</name>
</gene>
<dbReference type="GO" id="GO:0017183">
    <property type="term" value="P:protein histidyl modification to diphthamide"/>
    <property type="evidence" value="ECO:0007669"/>
    <property type="project" value="UniProtKB-UniPathway"/>
</dbReference>
<sequence>MSEHQSAPPPVANSGEDAITHTIDVEPEQFASEFESLSDAYEVENTVHQIVDGGYQRVSSSSHSASVVQAKCIFHPQIALQFPDELLHDSVQIYHLLRARLDAHIELYVLADTTYGRQVHACCVDEVAAQHVDADLIVHYGHTCLSPTLRLPVIYVLTKRPVDPSHAANSLASTSKESLDQDRKAIVLMYDVAYAYKARAYPKTAWCPGDHAQSYVGLTIFFRLKDLIFDQLEPRVNLPLSMARIDRRTNKINKKGKSPVHSDNEAASASAPTLATPQEEPVENDGDDTTPPDGVSNIAPAPTPEGLVPSETMPTRPTPPRIAYELPEGTTIDDCAIFYIGGESLALNNILITHGKCPVWSYDPRTREARLESSKTNRMLMRRYATVEKAKDADVIGILIGTLGVASYLPLIKHLRELIASHQKKSYTVAVGKLNPAKLANFMEVECFVLVACPENTLIDSKEFLRPIVTPFELELALTSKPWTGKYVLDFETLLAASDFGQDFVDPTKDEEDEEGPVFSSTTGKYRHPKRYATKGVTNADDLTAQASALSIRNTSSAVAQVLGSAAGDFLSNRTYRGLEPRYGMDAPAVIEQGREGGIARGYGYEKSVEP</sequence>
<dbReference type="STRING" id="796604.A0A2X0NSW6"/>
<evidence type="ECO:0000256" key="1">
    <source>
        <dbReference type="ARBA" id="ARBA00001966"/>
    </source>
</evidence>
<comment type="subcellular location">
    <subcellularLocation>
        <location evidence="10">Cytoplasm</location>
    </subcellularLocation>
</comment>
<dbReference type="GO" id="GO:0005737">
    <property type="term" value="C:cytoplasm"/>
    <property type="evidence" value="ECO:0007669"/>
    <property type="project" value="UniProtKB-SubCell"/>
</dbReference>
<comment type="similarity">
    <text evidence="3 10">Belongs to the DPH1/DPH2 family. DPH2 subfamily.</text>
</comment>
<dbReference type="AlphaFoldDB" id="A0A2X0NSW6"/>
<evidence type="ECO:0000256" key="2">
    <source>
        <dbReference type="ARBA" id="ARBA00005156"/>
    </source>
</evidence>
<comment type="cofactor">
    <cofactor evidence="1">
        <name>[4Fe-4S] cluster</name>
        <dbReference type="ChEBI" id="CHEBI:49883"/>
    </cofactor>
</comment>
<dbReference type="NCBIfam" id="TIGR00322">
    <property type="entry name" value="diphth2_R"/>
    <property type="match status" value="2"/>
</dbReference>
<dbReference type="FunFam" id="3.40.50.11840:FF:000002">
    <property type="entry name" value="2-(3-amino-3-carboxypropyl)histidine synthase subunit 2"/>
    <property type="match status" value="1"/>
</dbReference>